<keyword evidence="2" id="KW-1185">Reference proteome</keyword>
<gene>
    <name evidence="1" type="ORF">ACJDU8_07185</name>
</gene>
<protein>
    <submittedName>
        <fullName evidence="1">HAD family hydrolase</fullName>
        <ecNumber evidence="1">3.1.3.-</ecNumber>
    </submittedName>
</protein>
<sequence>MNEHFVKILKQLGVEDNAANSISNNIREEYLNSTKWHIYEDTVFCLKSTMEKGYCNVIVSNHVPELEELVKNLGIRDYFIKIYSSAHIGYEKPNIKIYQKVLSDLNDVESTTMIGDSYIADIQGAKGAGIDAILVRKSNDYNYDKYFTSLIQLVNFI</sequence>
<dbReference type="Gene3D" id="3.40.50.1000">
    <property type="entry name" value="HAD superfamily/HAD-like"/>
    <property type="match status" value="1"/>
</dbReference>
<evidence type="ECO:0000313" key="1">
    <source>
        <dbReference type="EMBL" id="MFL0195348.1"/>
    </source>
</evidence>
<dbReference type="InterPro" id="IPR023214">
    <property type="entry name" value="HAD_sf"/>
</dbReference>
<proteinExistence type="predicted"/>
<dbReference type="PANTHER" id="PTHR46191">
    <property type="match status" value="1"/>
</dbReference>
<dbReference type="SUPFAM" id="SSF56784">
    <property type="entry name" value="HAD-like"/>
    <property type="match status" value="1"/>
</dbReference>
<dbReference type="EMBL" id="JBJHZX010000008">
    <property type="protein sequence ID" value="MFL0195348.1"/>
    <property type="molecule type" value="Genomic_DNA"/>
</dbReference>
<dbReference type="NCBIfam" id="TIGR01549">
    <property type="entry name" value="HAD-SF-IA-v1"/>
    <property type="match status" value="1"/>
</dbReference>
<dbReference type="PANTHER" id="PTHR46191:SF2">
    <property type="entry name" value="HALOACID DEHALOGENASE-LIKE HYDROLASE DOMAIN-CONTAINING PROTEIN 3"/>
    <property type="match status" value="1"/>
</dbReference>
<organism evidence="1 2">
    <name type="scientific">Candidatus Clostridium eludens</name>
    <dbReference type="NCBI Taxonomy" id="3381663"/>
    <lineage>
        <taxon>Bacteria</taxon>
        <taxon>Bacillati</taxon>
        <taxon>Bacillota</taxon>
        <taxon>Clostridia</taxon>
        <taxon>Eubacteriales</taxon>
        <taxon>Clostridiaceae</taxon>
        <taxon>Clostridium</taxon>
    </lineage>
</organism>
<accession>A0ABW8SID8</accession>
<dbReference type="Pfam" id="PF13419">
    <property type="entry name" value="HAD_2"/>
    <property type="match status" value="1"/>
</dbReference>
<dbReference type="InterPro" id="IPR006439">
    <property type="entry name" value="HAD-SF_hydro_IA"/>
</dbReference>
<dbReference type="InterPro" id="IPR051828">
    <property type="entry name" value="HAD-like_hydrolase_domain"/>
</dbReference>
<dbReference type="InterPro" id="IPR041492">
    <property type="entry name" value="HAD_2"/>
</dbReference>
<dbReference type="GO" id="GO:0016787">
    <property type="term" value="F:hydrolase activity"/>
    <property type="evidence" value="ECO:0007669"/>
    <property type="project" value="UniProtKB-KW"/>
</dbReference>
<dbReference type="InterPro" id="IPR036412">
    <property type="entry name" value="HAD-like_sf"/>
</dbReference>
<evidence type="ECO:0000313" key="2">
    <source>
        <dbReference type="Proteomes" id="UP001623660"/>
    </source>
</evidence>
<dbReference type="RefSeq" id="WP_406791467.1">
    <property type="nucleotide sequence ID" value="NZ_JBJHZX010000008.1"/>
</dbReference>
<comment type="caution">
    <text evidence="1">The sequence shown here is derived from an EMBL/GenBank/DDBJ whole genome shotgun (WGS) entry which is preliminary data.</text>
</comment>
<dbReference type="EC" id="3.1.3.-" evidence="1"/>
<keyword evidence="1" id="KW-0378">Hydrolase</keyword>
<dbReference type="Proteomes" id="UP001623660">
    <property type="component" value="Unassembled WGS sequence"/>
</dbReference>
<reference evidence="1 2" key="1">
    <citation type="submission" date="2024-11" db="EMBL/GenBank/DDBJ databases">
        <authorList>
            <person name="Heng Y.C."/>
            <person name="Lim A.C.H."/>
            <person name="Lee J.K.Y."/>
            <person name="Kittelmann S."/>
        </authorList>
    </citation>
    <scope>NUCLEOTIDE SEQUENCE [LARGE SCALE GENOMIC DNA]</scope>
    <source>
        <strain evidence="1 2">WILCCON 0269</strain>
    </source>
</reference>
<name>A0ABW8SID8_9CLOT</name>